<dbReference type="InterPro" id="IPR050546">
    <property type="entry name" value="Glycosyl_Hydrlase_16"/>
</dbReference>
<dbReference type="Proteomes" id="UP001258994">
    <property type="component" value="Chromosome"/>
</dbReference>
<dbReference type="PANTHER" id="PTHR10963:SF55">
    <property type="entry name" value="GLYCOSIDE HYDROLASE FAMILY 16 PROTEIN"/>
    <property type="match status" value="1"/>
</dbReference>
<dbReference type="Pfam" id="PF22352">
    <property type="entry name" value="K319L-like_PKD"/>
    <property type="match status" value="1"/>
</dbReference>
<accession>A0ABY9TSH3</accession>
<dbReference type="Gene3D" id="2.60.40.10">
    <property type="entry name" value="Immunoglobulins"/>
    <property type="match status" value="1"/>
</dbReference>
<evidence type="ECO:0000313" key="5">
    <source>
        <dbReference type="Proteomes" id="UP001258994"/>
    </source>
</evidence>
<dbReference type="Gene3D" id="4.10.1080.10">
    <property type="entry name" value="TSP type-3 repeat"/>
    <property type="match status" value="1"/>
</dbReference>
<feature type="chain" id="PRO_5047470901" evidence="2">
    <location>
        <begin position="33"/>
        <end position="556"/>
    </location>
</feature>
<evidence type="ECO:0000313" key="4">
    <source>
        <dbReference type="EMBL" id="WNC71752.1"/>
    </source>
</evidence>
<dbReference type="SUPFAM" id="SSF49899">
    <property type="entry name" value="Concanavalin A-like lectins/glucanases"/>
    <property type="match status" value="1"/>
</dbReference>
<dbReference type="InterPro" id="IPR000757">
    <property type="entry name" value="Beta-glucanase-like"/>
</dbReference>
<dbReference type="PROSITE" id="PS51762">
    <property type="entry name" value="GH16_2"/>
    <property type="match status" value="1"/>
</dbReference>
<comment type="similarity">
    <text evidence="1">Belongs to the glycosyl hydrolase 16 family.</text>
</comment>
<evidence type="ECO:0000259" key="3">
    <source>
        <dbReference type="PROSITE" id="PS51762"/>
    </source>
</evidence>
<feature type="domain" description="GH16" evidence="3">
    <location>
        <begin position="12"/>
        <end position="285"/>
    </location>
</feature>
<dbReference type="InterPro" id="IPR013783">
    <property type="entry name" value="Ig-like_fold"/>
</dbReference>
<reference evidence="5" key="1">
    <citation type="submission" date="2023-09" db="EMBL/GenBank/DDBJ databases">
        <authorList>
            <person name="Li S."/>
            <person name="Li X."/>
            <person name="Zhang C."/>
            <person name="Zhao Z."/>
        </authorList>
    </citation>
    <scope>NUCLEOTIDE SEQUENCE [LARGE SCALE GENOMIC DNA]</scope>
    <source>
        <strain evidence="5">SQ149</strain>
    </source>
</reference>
<dbReference type="CDD" id="cd08023">
    <property type="entry name" value="GH16_laminarinase_like"/>
    <property type="match status" value="1"/>
</dbReference>
<dbReference type="Gene3D" id="2.60.120.200">
    <property type="match status" value="1"/>
</dbReference>
<dbReference type="Pfam" id="PF00722">
    <property type="entry name" value="Glyco_hydro_16"/>
    <property type="match status" value="1"/>
</dbReference>
<dbReference type="RefSeq" id="WP_348390886.1">
    <property type="nucleotide sequence ID" value="NZ_CP134145.1"/>
</dbReference>
<proteinExistence type="inferred from homology"/>
<dbReference type="EMBL" id="CP134145">
    <property type="protein sequence ID" value="WNC71752.1"/>
    <property type="molecule type" value="Genomic_DNA"/>
</dbReference>
<dbReference type="SUPFAM" id="SSF103647">
    <property type="entry name" value="TSP type-3 repeat"/>
    <property type="match status" value="1"/>
</dbReference>
<gene>
    <name evidence="4" type="ORF">RGQ13_16770</name>
</gene>
<keyword evidence="2" id="KW-0732">Signal</keyword>
<feature type="signal peptide" evidence="2">
    <location>
        <begin position="1"/>
        <end position="32"/>
    </location>
</feature>
<dbReference type="PANTHER" id="PTHR10963">
    <property type="entry name" value="GLYCOSYL HYDROLASE-RELATED"/>
    <property type="match status" value="1"/>
</dbReference>
<organism evidence="4 5">
    <name type="scientific">Thalassotalea psychrophila</name>
    <dbReference type="NCBI Taxonomy" id="3065647"/>
    <lineage>
        <taxon>Bacteria</taxon>
        <taxon>Pseudomonadati</taxon>
        <taxon>Pseudomonadota</taxon>
        <taxon>Gammaproteobacteria</taxon>
        <taxon>Alteromonadales</taxon>
        <taxon>Colwelliaceae</taxon>
        <taxon>Thalassotalea</taxon>
    </lineage>
</organism>
<keyword evidence="5" id="KW-1185">Reference proteome</keyword>
<dbReference type="InterPro" id="IPR013320">
    <property type="entry name" value="ConA-like_dom_sf"/>
</dbReference>
<name>A0ABY9TSH3_9GAMM</name>
<sequence length="556" mass="60965">MNNFLSIEQALRTFKFITASLFIFMLSTTVQAGWQVEWIDKFDGDGVNWDNWTAQTNANYNNEVQCYTDDESSANQNYQVSDGTLQIIARKQAISCPGLGGAQKSWTSGRLNSKDKAEFLYGRIEARIKFHNLEGGTWPAFWMLENRINQQPIKNDDDFSFWPNPGAGEIDVWEWFSNQPNTFITNFFNTNGCANEVRYSYPNGGNDVLQWHKYAMEWDENNISFFIDDTLVTSHNISACAQYKEPMFILLNVAMGGSLGGSIDSSLNKATMEVDYVAHCTPDPSNSSAYCDEATPNNTVILDDDQDGVNNDLDLCPNTPLNSVVDSDGCIVTVPPVVGDDDQDGVNNDLDLCPDTPLNSAVDSDGCIVTVPPVVADDDQDGVNNDLDLCPNTPLNSDVDNDGCIVIEEPEQPEQPVQPNQAPVALAIGPTEQIFAGDYVQLSAASSTDADNDTLQYLWSQTAGPQIELLNITSSSATFKAPTVTEQTSFSFKVEVTDGKLTDTAVVTQDIYPEAEVATETQTNNEAVDDDNSSGGSIGTLTILMLLLLRRNSFTN</sequence>
<dbReference type="InterPro" id="IPR028974">
    <property type="entry name" value="TSP_type-3_rpt"/>
</dbReference>
<protein>
    <submittedName>
        <fullName evidence="4">Family 16 glycosylhydrolase</fullName>
    </submittedName>
</protein>
<evidence type="ECO:0000256" key="2">
    <source>
        <dbReference type="SAM" id="SignalP"/>
    </source>
</evidence>
<evidence type="ECO:0000256" key="1">
    <source>
        <dbReference type="ARBA" id="ARBA00006865"/>
    </source>
</evidence>